<comment type="caution">
    <text evidence="12">The sequence shown here is derived from an EMBL/GenBank/DDBJ whole genome shotgun (WGS) entry which is preliminary data.</text>
</comment>
<dbReference type="InterPro" id="IPR011009">
    <property type="entry name" value="Kinase-like_dom_sf"/>
</dbReference>
<evidence type="ECO:0000256" key="5">
    <source>
        <dbReference type="ARBA" id="ARBA00022777"/>
    </source>
</evidence>
<feature type="domain" description="PASTA" evidence="11">
    <location>
        <begin position="406"/>
        <end position="472"/>
    </location>
</feature>
<dbReference type="SMART" id="SM00220">
    <property type="entry name" value="S_TKc"/>
    <property type="match status" value="1"/>
</dbReference>
<feature type="domain" description="PASTA" evidence="11">
    <location>
        <begin position="615"/>
        <end position="678"/>
    </location>
</feature>
<dbReference type="PANTHER" id="PTHR43289">
    <property type="entry name" value="MITOGEN-ACTIVATED PROTEIN KINASE KINASE KINASE 20-RELATED"/>
    <property type="match status" value="1"/>
</dbReference>
<evidence type="ECO:0000256" key="8">
    <source>
        <dbReference type="ARBA" id="ARBA00048679"/>
    </source>
</evidence>
<accession>A0A7Y6A3D6</accession>
<dbReference type="EMBL" id="JABMCI010000065">
    <property type="protein sequence ID" value="NUU17942.1"/>
    <property type="molecule type" value="Genomic_DNA"/>
</dbReference>
<keyword evidence="2" id="KW-0723">Serine/threonine-protein kinase</keyword>
<organism evidence="12 13">
    <name type="scientific">Cellulomonas humilata</name>
    <dbReference type="NCBI Taxonomy" id="144055"/>
    <lineage>
        <taxon>Bacteria</taxon>
        <taxon>Bacillati</taxon>
        <taxon>Actinomycetota</taxon>
        <taxon>Actinomycetes</taxon>
        <taxon>Micrococcales</taxon>
        <taxon>Cellulomonadaceae</taxon>
        <taxon>Cellulomonas</taxon>
    </lineage>
</organism>
<keyword evidence="3" id="KW-0808">Transferase</keyword>
<keyword evidence="4" id="KW-0547">Nucleotide-binding</keyword>
<dbReference type="Gene3D" id="3.30.10.20">
    <property type="match status" value="4"/>
</dbReference>
<reference evidence="12 13" key="1">
    <citation type="submission" date="2020-05" db="EMBL/GenBank/DDBJ databases">
        <title>Genome Sequencing of Type Strains.</title>
        <authorList>
            <person name="Lemaire J.F."/>
            <person name="Inderbitzin P."/>
            <person name="Gregorio O.A."/>
            <person name="Collins S.B."/>
            <person name="Wespe N."/>
            <person name="Knight-Connoni V."/>
        </authorList>
    </citation>
    <scope>NUCLEOTIDE SEQUENCE [LARGE SCALE GENOMIC DNA]</scope>
    <source>
        <strain evidence="12 13">ATCC 25174</strain>
    </source>
</reference>
<dbReference type="NCBIfam" id="NF033483">
    <property type="entry name" value="PknB_PASTA_kin"/>
    <property type="match status" value="1"/>
</dbReference>
<evidence type="ECO:0000259" key="10">
    <source>
        <dbReference type="PROSITE" id="PS50011"/>
    </source>
</evidence>
<gene>
    <name evidence="12" type="primary">pknB</name>
    <name evidence="12" type="ORF">HP550_11850</name>
</gene>
<sequence>MGATITDPFVGRLVDSRYEVVSRIARGGMATVYLAVDRRLDRDVALKVMHAHLAEGTSGSDFVARFRREARTAARLTHPGLVGVYDQGVDGDISYLTMEYIDGCNLRRHIGERGALTVADALRIGESVLDALAAAHRVGLVHRDIKPENVLLASDGRVKLADFGLARAVTEVTSTTTGTVLGTVAYLAPELVTRGLSDARTDVYAIGILLFEMLTGRQPFTGETPIQVAFQHVNNDVPAPSELVDWLPIEIDDAVRALASRDPDDRPVDAAAALTLLRRTRAALDDETLARHADVSPSIVLPAATDPAETDLDAETDRDDADGADDALGLDESSYSDPDETTLIETNDARGTTVALPIGLGVAAELLTGRPPEPTRKRHPVRWIIVLSVLAALIGGGTWWYLQQGPGAYTTVPTIIGQDAEEATAILARAGLGADPTSAFDAEAPVDTVFRTDPGQGDRIRKDGTVAFSVSKGPDYVLVPGGVVGEIQATAEAALAAADLEVAYAEPQFSDSEGLGEVISATLPDGTPAAPDAQTIRGTTVTLTLSDGPAPVTITSVVGMSVADATAELLTDNLKLAPTEAFSDTVAAGLIIDQNPAAGAEGHRGDTIAVNVSKGPENVEMPNVVSKQFDAAKAQLEKLGLTVKRENVLGGFFGTVRDQSAPAGQPVKVGTEIVLTVV</sequence>
<evidence type="ECO:0000313" key="12">
    <source>
        <dbReference type="EMBL" id="NUU17942.1"/>
    </source>
</evidence>
<evidence type="ECO:0000256" key="2">
    <source>
        <dbReference type="ARBA" id="ARBA00022527"/>
    </source>
</evidence>
<feature type="domain" description="Protein kinase" evidence="10">
    <location>
        <begin position="18"/>
        <end position="284"/>
    </location>
</feature>
<dbReference type="GO" id="GO:0045717">
    <property type="term" value="P:negative regulation of fatty acid biosynthetic process"/>
    <property type="evidence" value="ECO:0007669"/>
    <property type="project" value="UniProtKB-ARBA"/>
</dbReference>
<dbReference type="InterPro" id="IPR008271">
    <property type="entry name" value="Ser/Thr_kinase_AS"/>
</dbReference>
<comment type="catalytic activity">
    <reaction evidence="7">
        <text>L-threonyl-[protein] + ATP = O-phospho-L-threonyl-[protein] + ADP + H(+)</text>
        <dbReference type="Rhea" id="RHEA:46608"/>
        <dbReference type="Rhea" id="RHEA-COMP:11060"/>
        <dbReference type="Rhea" id="RHEA-COMP:11605"/>
        <dbReference type="ChEBI" id="CHEBI:15378"/>
        <dbReference type="ChEBI" id="CHEBI:30013"/>
        <dbReference type="ChEBI" id="CHEBI:30616"/>
        <dbReference type="ChEBI" id="CHEBI:61977"/>
        <dbReference type="ChEBI" id="CHEBI:456216"/>
        <dbReference type="EC" id="2.7.11.1"/>
    </reaction>
</comment>
<dbReference type="InterPro" id="IPR000719">
    <property type="entry name" value="Prot_kinase_dom"/>
</dbReference>
<evidence type="ECO:0000256" key="3">
    <source>
        <dbReference type="ARBA" id="ARBA00022679"/>
    </source>
</evidence>
<dbReference type="PROSITE" id="PS51178">
    <property type="entry name" value="PASTA"/>
    <property type="match status" value="4"/>
</dbReference>
<evidence type="ECO:0000259" key="11">
    <source>
        <dbReference type="PROSITE" id="PS51178"/>
    </source>
</evidence>
<dbReference type="Gene3D" id="3.30.200.20">
    <property type="entry name" value="Phosphorylase Kinase, domain 1"/>
    <property type="match status" value="1"/>
</dbReference>
<name>A0A7Y6A3D6_9CELL</name>
<dbReference type="SMART" id="SM00740">
    <property type="entry name" value="PASTA"/>
    <property type="match status" value="4"/>
</dbReference>
<dbReference type="GO" id="GO:0004674">
    <property type="term" value="F:protein serine/threonine kinase activity"/>
    <property type="evidence" value="ECO:0007669"/>
    <property type="project" value="UniProtKB-KW"/>
</dbReference>
<dbReference type="FunFam" id="3.30.200.20:FF:000035">
    <property type="entry name" value="Serine/threonine protein kinase Stk1"/>
    <property type="match status" value="1"/>
</dbReference>
<dbReference type="Pfam" id="PF00069">
    <property type="entry name" value="Pkinase"/>
    <property type="match status" value="1"/>
</dbReference>
<dbReference type="SUPFAM" id="SSF56112">
    <property type="entry name" value="Protein kinase-like (PK-like)"/>
    <property type="match status" value="1"/>
</dbReference>
<keyword evidence="5 12" id="KW-0418">Kinase</keyword>
<feature type="domain" description="PASTA" evidence="11">
    <location>
        <begin position="548"/>
        <end position="614"/>
    </location>
</feature>
<comment type="catalytic activity">
    <reaction evidence="8">
        <text>L-seryl-[protein] + ATP = O-phospho-L-seryl-[protein] + ADP + H(+)</text>
        <dbReference type="Rhea" id="RHEA:17989"/>
        <dbReference type="Rhea" id="RHEA-COMP:9863"/>
        <dbReference type="Rhea" id="RHEA-COMP:11604"/>
        <dbReference type="ChEBI" id="CHEBI:15378"/>
        <dbReference type="ChEBI" id="CHEBI:29999"/>
        <dbReference type="ChEBI" id="CHEBI:30616"/>
        <dbReference type="ChEBI" id="CHEBI:83421"/>
        <dbReference type="ChEBI" id="CHEBI:456216"/>
        <dbReference type="EC" id="2.7.11.1"/>
    </reaction>
</comment>
<dbReference type="Gene3D" id="1.10.510.10">
    <property type="entry name" value="Transferase(Phosphotransferase) domain 1"/>
    <property type="match status" value="1"/>
</dbReference>
<feature type="domain" description="PASTA" evidence="11">
    <location>
        <begin position="473"/>
        <end position="547"/>
    </location>
</feature>
<evidence type="ECO:0000256" key="6">
    <source>
        <dbReference type="ARBA" id="ARBA00022840"/>
    </source>
</evidence>
<dbReference type="PANTHER" id="PTHR43289:SF34">
    <property type="entry name" value="SERINE_THREONINE-PROTEIN KINASE YBDM-RELATED"/>
    <property type="match status" value="1"/>
</dbReference>
<keyword evidence="13" id="KW-1185">Reference proteome</keyword>
<protein>
    <recommendedName>
        <fullName evidence="1">non-specific serine/threonine protein kinase</fullName>
        <ecNumber evidence="1">2.7.11.1</ecNumber>
    </recommendedName>
</protein>
<evidence type="ECO:0000256" key="4">
    <source>
        <dbReference type="ARBA" id="ARBA00022741"/>
    </source>
</evidence>
<dbReference type="EC" id="2.7.11.1" evidence="1"/>
<dbReference type="Proteomes" id="UP000565724">
    <property type="component" value="Unassembled WGS sequence"/>
</dbReference>
<feature type="region of interest" description="Disordered" evidence="9">
    <location>
        <begin position="301"/>
        <end position="341"/>
    </location>
</feature>
<keyword evidence="6" id="KW-0067">ATP-binding</keyword>
<dbReference type="PROSITE" id="PS00108">
    <property type="entry name" value="PROTEIN_KINASE_ST"/>
    <property type="match status" value="1"/>
</dbReference>
<dbReference type="GO" id="GO:0005524">
    <property type="term" value="F:ATP binding"/>
    <property type="evidence" value="ECO:0007669"/>
    <property type="project" value="UniProtKB-KW"/>
</dbReference>
<evidence type="ECO:0000256" key="7">
    <source>
        <dbReference type="ARBA" id="ARBA00047899"/>
    </source>
</evidence>
<dbReference type="AlphaFoldDB" id="A0A7Y6A3D6"/>
<dbReference type="Pfam" id="PF03793">
    <property type="entry name" value="PASTA"/>
    <property type="match status" value="3"/>
</dbReference>
<dbReference type="CDD" id="cd06577">
    <property type="entry name" value="PASTA_pknB"/>
    <property type="match status" value="3"/>
</dbReference>
<feature type="compositionally biased region" description="Acidic residues" evidence="9">
    <location>
        <begin position="308"/>
        <end position="329"/>
    </location>
</feature>
<dbReference type="RefSeq" id="WP_175347890.1">
    <property type="nucleotide sequence ID" value="NZ_JABMCI010000065.1"/>
</dbReference>
<evidence type="ECO:0000313" key="13">
    <source>
        <dbReference type="Proteomes" id="UP000565724"/>
    </source>
</evidence>
<dbReference type="FunFam" id="1.10.510.10:FF:000021">
    <property type="entry name" value="Serine/threonine protein kinase"/>
    <property type="match status" value="1"/>
</dbReference>
<dbReference type="InterPro" id="IPR005543">
    <property type="entry name" value="PASTA_dom"/>
</dbReference>
<dbReference type="PROSITE" id="PS50011">
    <property type="entry name" value="PROTEIN_KINASE_DOM"/>
    <property type="match status" value="1"/>
</dbReference>
<proteinExistence type="predicted"/>
<evidence type="ECO:0000256" key="1">
    <source>
        <dbReference type="ARBA" id="ARBA00012513"/>
    </source>
</evidence>
<evidence type="ECO:0000256" key="9">
    <source>
        <dbReference type="SAM" id="MobiDB-lite"/>
    </source>
</evidence>
<dbReference type="CDD" id="cd14014">
    <property type="entry name" value="STKc_PknB_like"/>
    <property type="match status" value="1"/>
</dbReference>